<gene>
    <name evidence="1" type="ORF">UFOVP1326_49</name>
    <name evidence="2" type="ORF">UFOVP1436_42</name>
</gene>
<dbReference type="EMBL" id="LR797276">
    <property type="protein sequence ID" value="CAB4199470.1"/>
    <property type="molecule type" value="Genomic_DNA"/>
</dbReference>
<dbReference type="EMBL" id="LR797388">
    <property type="protein sequence ID" value="CAB4212901.1"/>
    <property type="molecule type" value="Genomic_DNA"/>
</dbReference>
<dbReference type="Gene3D" id="2.40.30.180">
    <property type="entry name" value="Ubiquitin-activating enzyme E1, FCCH domain"/>
    <property type="match status" value="2"/>
</dbReference>
<dbReference type="InterPro" id="IPR042302">
    <property type="entry name" value="E1_FCCH_sf"/>
</dbReference>
<evidence type="ECO:0008006" key="3">
    <source>
        <dbReference type="Google" id="ProtNLM"/>
    </source>
</evidence>
<organism evidence="1">
    <name type="scientific">uncultured Caudovirales phage</name>
    <dbReference type="NCBI Taxonomy" id="2100421"/>
    <lineage>
        <taxon>Viruses</taxon>
        <taxon>Duplodnaviria</taxon>
        <taxon>Heunggongvirae</taxon>
        <taxon>Uroviricota</taxon>
        <taxon>Caudoviricetes</taxon>
        <taxon>Peduoviridae</taxon>
        <taxon>Maltschvirus</taxon>
        <taxon>Maltschvirus maltsch</taxon>
    </lineage>
</organism>
<protein>
    <recommendedName>
        <fullName evidence="3">Ubiquitin-activating enzyme E1 FCCH domain-containing protein</fullName>
    </recommendedName>
</protein>
<name>A0A6J5RPY1_9CAUD</name>
<accession>A0A6J5RPY1</accession>
<evidence type="ECO:0000313" key="1">
    <source>
        <dbReference type="EMBL" id="CAB4199470.1"/>
    </source>
</evidence>
<proteinExistence type="predicted"/>
<evidence type="ECO:0000313" key="2">
    <source>
        <dbReference type="EMBL" id="CAB4212901.1"/>
    </source>
</evidence>
<reference evidence="1" key="1">
    <citation type="submission" date="2020-05" db="EMBL/GenBank/DDBJ databases">
        <authorList>
            <person name="Chiriac C."/>
            <person name="Salcher M."/>
            <person name="Ghai R."/>
            <person name="Kavagutti S V."/>
        </authorList>
    </citation>
    <scope>NUCLEOTIDE SEQUENCE</scope>
</reference>
<sequence>MANKTLQRSFGAGEITPELAGRLDLAKNQTGLATCLNAWTLPHGPWQNRPGFAHTNRAGDSSHKVRILPFSYNNDQSFVIEFGHLYLRWHTTGATLLETGLTVAGVSQATTGVLTYAGVDPVNGDVMYLTGIAGMTELNGRYVRVNNVNAGANTFELRDLNGVDIDTSTYDAYTLGGTASRVYTISTPYDETHLFSLNITQSADVLTIVHPSYVTRELRRMGATNWTLDTVDFVPVIQPPDLPTVAASPASGTDRTRYKITSVATDGLEESIASGPCVVGAGIAITGITKASPGVLSVAAHGRSVGDGVYIENVLGMTEIDGEYLVNSTPTAGTLTLKTLDGVAVDTTAFSTYTAGGMFYFTDVVNTLSTAGNKNTVTFTKNADAIRSNVYKLKNGLYGYIGQTALSSFEDANITADLSKTPPEIDDAFTGTGNYPGAVGYFEQRRVFAGTDNKPQNAWATRSATESNLSYSIPSRDDDRLAFRIAAADANRIRHIVALSDMLFLTAGGVWRIEAAGTDVLTPSSVKPKLQEATGSSNVRPVVGGGAVLFVAERGSHVFRVRYSWDDQIYKPEDISLFAQHLFDGETIVDMALAKAPFRMVWAVREDGVLLSLTYVPEQEVIAWHQHTTDGLFESVCVVPEGSTDALYAVVKRSINGQDVRSIERMSTRHFQTIEDSFFVDAGATYDGTATTTVTGLWHLEGETVAILADGAEVPQQMVVNGTIELDTAASKVHVGLPYVSDFEDLPVALDGEAAGQGAVKNVNNVHVRVKDTSSVFAGPTFDELTESKEDTEDIDDVPALITGEITINVNGAWDTDGRVCIRQSAPLPITILSTTKEVAFGG</sequence>